<feature type="region of interest" description="Disordered" evidence="9">
    <location>
        <begin position="151"/>
        <end position="170"/>
    </location>
</feature>
<dbReference type="PANTHER" id="PTHR45989:SF1">
    <property type="entry name" value="TRANSLATION INITIATION FACTOR EIF-2B SUBUNIT GAMMA"/>
    <property type="match status" value="1"/>
</dbReference>
<evidence type="ECO:0000256" key="3">
    <source>
        <dbReference type="ARBA" id="ARBA00022490"/>
    </source>
</evidence>
<dbReference type="GO" id="GO:0002183">
    <property type="term" value="P:cytoplasmic translational initiation"/>
    <property type="evidence" value="ECO:0007669"/>
    <property type="project" value="TreeGrafter"/>
</dbReference>
<dbReference type="GO" id="GO:0005085">
    <property type="term" value="F:guanyl-nucleotide exchange factor activity"/>
    <property type="evidence" value="ECO:0007669"/>
    <property type="project" value="TreeGrafter"/>
</dbReference>
<proteinExistence type="inferred from homology"/>
<name>A0A3D8SRN0_9HELO</name>
<dbReference type="GO" id="GO:0005829">
    <property type="term" value="C:cytosol"/>
    <property type="evidence" value="ECO:0007669"/>
    <property type="project" value="UniProtKB-SubCell"/>
</dbReference>
<dbReference type="OrthoDB" id="10250549at2759"/>
<evidence type="ECO:0000256" key="1">
    <source>
        <dbReference type="ARBA" id="ARBA00004514"/>
    </source>
</evidence>
<keyword evidence="4" id="KW-0396">Initiation factor</keyword>
<dbReference type="EMBL" id="PDLM01000001">
    <property type="protein sequence ID" value="RDW88952.1"/>
    <property type="molecule type" value="Genomic_DNA"/>
</dbReference>
<evidence type="ECO:0000256" key="6">
    <source>
        <dbReference type="ARBA" id="ARBA00044196"/>
    </source>
</evidence>
<dbReference type="Proteomes" id="UP000256645">
    <property type="component" value="Unassembled WGS sequence"/>
</dbReference>
<gene>
    <name evidence="11" type="ORF">BP6252_00984</name>
</gene>
<organism evidence="11 12">
    <name type="scientific">Coleophoma cylindrospora</name>
    <dbReference type="NCBI Taxonomy" id="1849047"/>
    <lineage>
        <taxon>Eukaryota</taxon>
        <taxon>Fungi</taxon>
        <taxon>Dikarya</taxon>
        <taxon>Ascomycota</taxon>
        <taxon>Pezizomycotina</taxon>
        <taxon>Leotiomycetes</taxon>
        <taxon>Helotiales</taxon>
        <taxon>Dermateaceae</taxon>
        <taxon>Coleophoma</taxon>
    </lineage>
</organism>
<comment type="caution">
    <text evidence="11">The sequence shown here is derived from an EMBL/GenBank/DDBJ whole genome shotgun (WGS) entry which is preliminary data.</text>
</comment>
<keyword evidence="3" id="KW-0963">Cytoplasm</keyword>
<keyword evidence="12" id="KW-1185">Reference proteome</keyword>
<dbReference type="PANTHER" id="PTHR45989">
    <property type="entry name" value="TRANSLATION INITIATION FACTOR EIF-2B SUBUNIT GAMMA"/>
    <property type="match status" value="1"/>
</dbReference>
<reference evidence="11 12" key="1">
    <citation type="journal article" date="2018" name="IMA Fungus">
        <title>IMA Genome-F 9: Draft genome sequence of Annulohypoxylon stygium, Aspergillus mulundensis, Berkeleyomyces basicola (syn. Thielaviopsis basicola), Ceratocystis smalleyi, two Cercospora beticola strains, Coleophoma cylindrospora, Fusarium fracticaudum, Phialophora cf. hyalina, and Morchella septimelata.</title>
        <authorList>
            <person name="Wingfield B.D."/>
            <person name="Bills G.F."/>
            <person name="Dong Y."/>
            <person name="Huang W."/>
            <person name="Nel W.J."/>
            <person name="Swalarsk-Parry B.S."/>
            <person name="Vaghefi N."/>
            <person name="Wilken P.M."/>
            <person name="An Z."/>
            <person name="de Beer Z.W."/>
            <person name="De Vos L."/>
            <person name="Chen L."/>
            <person name="Duong T.A."/>
            <person name="Gao Y."/>
            <person name="Hammerbacher A."/>
            <person name="Kikkert J.R."/>
            <person name="Li Y."/>
            <person name="Li H."/>
            <person name="Li K."/>
            <person name="Li Q."/>
            <person name="Liu X."/>
            <person name="Ma X."/>
            <person name="Naidoo K."/>
            <person name="Pethybridge S.J."/>
            <person name="Sun J."/>
            <person name="Steenkamp E.T."/>
            <person name="van der Nest M.A."/>
            <person name="van Wyk S."/>
            <person name="Wingfield M.J."/>
            <person name="Xiong C."/>
            <person name="Yue Q."/>
            <person name="Zhang X."/>
        </authorList>
    </citation>
    <scope>NUCLEOTIDE SEQUENCE [LARGE SCALE GENOMIC DNA]</scope>
    <source>
        <strain evidence="11 12">BP6252</strain>
    </source>
</reference>
<comment type="subunit">
    <text evidence="8">Component of the translation initiation factor 2B (eIF2B) complex which is a heterodecamer of two sets of five different subunits: alpha, beta, gamma, delta and epsilon. Subunits alpha, beta and delta comprise a regulatory subcomplex and subunits epsilon and gamma comprise a catalytic subcomplex. Within the complex, the hexameric regulatory complex resides at the center, with the two heterodimeric catalytic subcomplexes bound on opposite sides.</text>
</comment>
<dbReference type="Gene3D" id="3.90.550.10">
    <property type="entry name" value="Spore Coat Polysaccharide Biosynthesis Protein SpsA, Chain A"/>
    <property type="match status" value="1"/>
</dbReference>
<dbReference type="SUPFAM" id="SSF53448">
    <property type="entry name" value="Nucleotide-diphospho-sugar transferases"/>
    <property type="match status" value="1"/>
</dbReference>
<evidence type="ECO:0000256" key="9">
    <source>
        <dbReference type="SAM" id="MobiDB-lite"/>
    </source>
</evidence>
<evidence type="ECO:0000256" key="8">
    <source>
        <dbReference type="ARBA" id="ARBA00046432"/>
    </source>
</evidence>
<dbReference type="GO" id="GO:0005851">
    <property type="term" value="C:eukaryotic translation initiation factor 2B complex"/>
    <property type="evidence" value="ECO:0007669"/>
    <property type="project" value="TreeGrafter"/>
</dbReference>
<sequence length="568" mass="60958">MPHALSMPAPGFQAIILCGPGSSFPTFTANADENPKALLPIANRPMVWYPIDFCYRMGITNITLITPPSSSPAITAAMNTNPHLTGLPLPKPDILAPEGLDQNTGTAHIFRLPEVRAIVTGDFIVLPCDLVCELGGESLLETWMVKEAGLGGATGGGPESTGPKMALGGERGGRRGGLGVWYQTKGGPKGEETDFIATSPLESSVVPPSRSSLVPNVSNLVYSMPTDTLNDITEEKKSLPIRHSLVRNHSRIRMLSTHRDAHIYIFPAWIIDMINNNEHMDSIGEDVIGWWAKAGWQAGLADKLGLREVFSNSKTVDSDDNLLDNSHESDDIDFGSLSSTWTSKLGDDPTQASMVDEKSNTLAADTEIVVPPILAYVHPSTSPGPLIRRVDTAPLLLSISLQLAKLESIAEVGKDAASPFAHPSKVAYPEGIAPRCTVTRPDSLLAENVTVEEKSAIKECVIGANCQIKQGAKLTRCVLMDGVVVGKGCKLTGCVLGRRSEIGEDSILQDCEVQENLMVEARTEDKNNKLMSSEGMEATEEEIQESFADEDMADAADDQADFDPDSSA</sequence>
<comment type="similarity">
    <text evidence="2">Belongs to the eIF-2B gamma/epsilon subunits family.</text>
</comment>
<evidence type="ECO:0000313" key="11">
    <source>
        <dbReference type="EMBL" id="RDW88952.1"/>
    </source>
</evidence>
<dbReference type="InterPro" id="IPR029044">
    <property type="entry name" value="Nucleotide-diphossugar_trans"/>
</dbReference>
<dbReference type="InterPro" id="IPR051960">
    <property type="entry name" value="eIF2B_gamma"/>
</dbReference>
<dbReference type="GO" id="GO:0003743">
    <property type="term" value="F:translation initiation factor activity"/>
    <property type="evidence" value="ECO:0007669"/>
    <property type="project" value="UniProtKB-KW"/>
</dbReference>
<dbReference type="InterPro" id="IPR056764">
    <property type="entry name" value="LbH_EIF2B3/5"/>
</dbReference>
<evidence type="ECO:0000256" key="2">
    <source>
        <dbReference type="ARBA" id="ARBA00007878"/>
    </source>
</evidence>
<evidence type="ECO:0000259" key="10">
    <source>
        <dbReference type="Pfam" id="PF25084"/>
    </source>
</evidence>
<dbReference type="Gene3D" id="2.160.10.10">
    <property type="entry name" value="Hexapeptide repeat proteins"/>
    <property type="match status" value="1"/>
</dbReference>
<feature type="compositionally biased region" description="Acidic residues" evidence="9">
    <location>
        <begin position="537"/>
        <end position="568"/>
    </location>
</feature>
<accession>A0A3D8SRN0</accession>
<feature type="region of interest" description="Disordered" evidence="9">
    <location>
        <begin position="525"/>
        <end position="568"/>
    </location>
</feature>
<evidence type="ECO:0000256" key="7">
    <source>
        <dbReference type="ARBA" id="ARBA00044229"/>
    </source>
</evidence>
<comment type="subcellular location">
    <subcellularLocation>
        <location evidence="1">Cytoplasm</location>
        <location evidence="1">Cytosol</location>
    </subcellularLocation>
</comment>
<protein>
    <recommendedName>
        <fullName evidence="6">Translation initiation factor eIF2B subunit gamma</fullName>
    </recommendedName>
    <alternativeName>
        <fullName evidence="7">eIF2B GDP-GTP exchange factor subunit gamma</fullName>
    </alternativeName>
</protein>
<evidence type="ECO:0000313" key="12">
    <source>
        <dbReference type="Proteomes" id="UP000256645"/>
    </source>
</evidence>
<dbReference type="STRING" id="1849047.A0A3D8SRN0"/>
<dbReference type="Pfam" id="PF25084">
    <property type="entry name" value="LbH_EIF2B"/>
    <property type="match status" value="1"/>
</dbReference>
<dbReference type="AlphaFoldDB" id="A0A3D8SRN0"/>
<evidence type="ECO:0000256" key="4">
    <source>
        <dbReference type="ARBA" id="ARBA00022540"/>
    </source>
</evidence>
<feature type="domain" description="EIF2B subunit epsilon/gamma LbH" evidence="10">
    <location>
        <begin position="439"/>
        <end position="520"/>
    </location>
</feature>
<keyword evidence="5" id="KW-0648">Protein biosynthesis</keyword>
<evidence type="ECO:0000256" key="5">
    <source>
        <dbReference type="ARBA" id="ARBA00022917"/>
    </source>
</evidence>
<dbReference type="CDD" id="cd04652">
    <property type="entry name" value="LbH_eIF2B_gamma_C"/>
    <property type="match status" value="1"/>
</dbReference>